<keyword evidence="1" id="KW-1133">Transmembrane helix</keyword>
<keyword evidence="1" id="KW-0812">Transmembrane</keyword>
<name>A0A7S4QAN8_9DINO</name>
<keyword evidence="1" id="KW-0472">Membrane</keyword>
<feature type="transmembrane region" description="Helical" evidence="1">
    <location>
        <begin position="171"/>
        <end position="192"/>
    </location>
</feature>
<evidence type="ECO:0000313" key="2">
    <source>
        <dbReference type="EMBL" id="CAE4577650.1"/>
    </source>
</evidence>
<gene>
    <name evidence="2" type="ORF">AMON00008_LOCUS17248</name>
</gene>
<dbReference type="AlphaFoldDB" id="A0A7S4QAN8"/>
<organism evidence="2">
    <name type="scientific">Alexandrium monilatum</name>
    <dbReference type="NCBI Taxonomy" id="311494"/>
    <lineage>
        <taxon>Eukaryota</taxon>
        <taxon>Sar</taxon>
        <taxon>Alveolata</taxon>
        <taxon>Dinophyceae</taxon>
        <taxon>Gonyaulacales</taxon>
        <taxon>Pyrocystaceae</taxon>
        <taxon>Alexandrium</taxon>
    </lineage>
</organism>
<feature type="transmembrane region" description="Helical" evidence="1">
    <location>
        <begin position="92"/>
        <end position="121"/>
    </location>
</feature>
<sequence length="281" mass="31221">MPSPDPAAPFAYTKLGRTKPLKSKDTSLLWCVVDLATGSWMRTGDHIAKSLREQLLMEQTNIAVVAALFLTVSVGMLMLADKGNEWEDRWERGVFCLVLNISNLLMTVAVILSVFIMLAVNECKDEPELKRFDRLMGFLVQLPLLLFISGVAIFGSVGCGFWVYLSFEWEWFLGITVPTYAASAITLIPAVLRTLQMLYRAKDDRFGTVIIAGDQVSLALKACIARDESGGECVDMEAFMEYVSMVCQAEQIAPLTQVKMQTALEAWQQVEVKTVLATDTI</sequence>
<accession>A0A7S4QAN8</accession>
<reference evidence="2" key="1">
    <citation type="submission" date="2021-01" db="EMBL/GenBank/DDBJ databases">
        <authorList>
            <person name="Corre E."/>
            <person name="Pelletier E."/>
            <person name="Niang G."/>
            <person name="Scheremetjew M."/>
            <person name="Finn R."/>
            <person name="Kale V."/>
            <person name="Holt S."/>
            <person name="Cochrane G."/>
            <person name="Meng A."/>
            <person name="Brown T."/>
            <person name="Cohen L."/>
        </authorList>
    </citation>
    <scope>NUCLEOTIDE SEQUENCE</scope>
    <source>
        <strain evidence="2">CCMP3105</strain>
    </source>
</reference>
<dbReference type="EMBL" id="HBNR01025611">
    <property type="protein sequence ID" value="CAE4577650.1"/>
    <property type="molecule type" value="Transcribed_RNA"/>
</dbReference>
<feature type="transmembrane region" description="Helical" evidence="1">
    <location>
        <begin position="62"/>
        <end position="80"/>
    </location>
</feature>
<evidence type="ECO:0000256" key="1">
    <source>
        <dbReference type="SAM" id="Phobius"/>
    </source>
</evidence>
<proteinExistence type="predicted"/>
<feature type="transmembrane region" description="Helical" evidence="1">
    <location>
        <begin position="142"/>
        <end position="165"/>
    </location>
</feature>
<protein>
    <submittedName>
        <fullName evidence="2">Uncharacterized protein</fullName>
    </submittedName>
</protein>